<dbReference type="OrthoDB" id="9802264at2"/>
<dbReference type="Pfam" id="PF00005">
    <property type="entry name" value="ABC_tran"/>
    <property type="match status" value="1"/>
</dbReference>
<name>A0A1Y2L374_9PROT</name>
<dbReference type="GO" id="GO:0016887">
    <property type="term" value="F:ATP hydrolysis activity"/>
    <property type="evidence" value="ECO:0007669"/>
    <property type="project" value="InterPro"/>
</dbReference>
<evidence type="ECO:0000256" key="3">
    <source>
        <dbReference type="ARBA" id="ARBA00022840"/>
    </source>
</evidence>
<protein>
    <submittedName>
        <fullName evidence="5">ABC transporter ATP-binding protein</fullName>
    </submittedName>
</protein>
<evidence type="ECO:0000256" key="1">
    <source>
        <dbReference type="ARBA" id="ARBA00022448"/>
    </source>
</evidence>
<keyword evidence="3 5" id="KW-0067">ATP-binding</keyword>
<dbReference type="InterPro" id="IPR027417">
    <property type="entry name" value="P-loop_NTPase"/>
</dbReference>
<evidence type="ECO:0000259" key="4">
    <source>
        <dbReference type="PROSITE" id="PS50893"/>
    </source>
</evidence>
<organism evidence="5 6">
    <name type="scientific">Thalassospira mesophila</name>
    <dbReference type="NCBI Taxonomy" id="1293891"/>
    <lineage>
        <taxon>Bacteria</taxon>
        <taxon>Pseudomonadati</taxon>
        <taxon>Pseudomonadota</taxon>
        <taxon>Alphaproteobacteria</taxon>
        <taxon>Rhodospirillales</taxon>
        <taxon>Thalassospiraceae</taxon>
        <taxon>Thalassospira</taxon>
    </lineage>
</organism>
<dbReference type="AlphaFoldDB" id="A0A1Y2L374"/>
<dbReference type="InterPro" id="IPR003439">
    <property type="entry name" value="ABC_transporter-like_ATP-bd"/>
</dbReference>
<dbReference type="SMART" id="SM00382">
    <property type="entry name" value="AAA"/>
    <property type="match status" value="1"/>
</dbReference>
<dbReference type="PANTHER" id="PTHR42781">
    <property type="entry name" value="SPERMIDINE/PUTRESCINE IMPORT ATP-BINDING PROTEIN POTA"/>
    <property type="match status" value="1"/>
</dbReference>
<evidence type="ECO:0000313" key="6">
    <source>
        <dbReference type="Proteomes" id="UP000193391"/>
    </source>
</evidence>
<comment type="caution">
    <text evidence="5">The sequence shown here is derived from an EMBL/GenBank/DDBJ whole genome shotgun (WGS) entry which is preliminary data.</text>
</comment>
<dbReference type="InterPro" id="IPR003593">
    <property type="entry name" value="AAA+_ATPase"/>
</dbReference>
<evidence type="ECO:0000313" key="5">
    <source>
        <dbReference type="EMBL" id="OSQ39664.1"/>
    </source>
</evidence>
<dbReference type="PROSITE" id="PS50893">
    <property type="entry name" value="ABC_TRANSPORTER_2"/>
    <property type="match status" value="1"/>
</dbReference>
<dbReference type="Gene3D" id="3.40.50.300">
    <property type="entry name" value="P-loop containing nucleotide triphosphate hydrolases"/>
    <property type="match status" value="1"/>
</dbReference>
<gene>
    <name evidence="5" type="ORF">TMES_06725</name>
</gene>
<dbReference type="Proteomes" id="UP000193391">
    <property type="component" value="Unassembled WGS sequence"/>
</dbReference>
<dbReference type="PANTHER" id="PTHR42781:SF4">
    <property type="entry name" value="SPERMIDINE_PUTRESCINE IMPORT ATP-BINDING PROTEIN POTA"/>
    <property type="match status" value="1"/>
</dbReference>
<sequence>MATSPRPPQNTGLKLDHVRISVNGAQLCDVDLTVGAGEIVTLMGPSGVGKSSLLAYICGTLAHGFDVAGGVFLNGTRIDNLPPQDCHVGILFQDDLLFPHLSVGGNLAFALPAKIRGRARRLAAVEQALITADMAGFATRDPATLSGGQRARVAVMRVLLSQPSALLLDEPFSKLDATLRDQFRRFVFDQARQKALPTLMVTHDPDDASATGGPILAMTPQNHRTVGGG</sequence>
<keyword evidence="1" id="KW-0813">Transport</keyword>
<feature type="domain" description="ABC transporter" evidence="4">
    <location>
        <begin position="13"/>
        <end position="229"/>
    </location>
</feature>
<dbReference type="EMBL" id="JFKA01000002">
    <property type="protein sequence ID" value="OSQ39664.1"/>
    <property type="molecule type" value="Genomic_DNA"/>
</dbReference>
<dbReference type="STRING" id="1293891.TMES_06725"/>
<dbReference type="SUPFAM" id="SSF52540">
    <property type="entry name" value="P-loop containing nucleoside triphosphate hydrolases"/>
    <property type="match status" value="1"/>
</dbReference>
<dbReference type="GO" id="GO:0005524">
    <property type="term" value="F:ATP binding"/>
    <property type="evidence" value="ECO:0007669"/>
    <property type="project" value="UniProtKB-KW"/>
</dbReference>
<dbReference type="RefSeq" id="WP_085580713.1">
    <property type="nucleotide sequence ID" value="NZ_JFKA01000002.1"/>
</dbReference>
<proteinExistence type="predicted"/>
<reference evidence="5 6" key="1">
    <citation type="submission" date="2014-03" db="EMBL/GenBank/DDBJ databases">
        <title>The draft genome sequence of Thalassospira mesophila JCM 18969.</title>
        <authorList>
            <person name="Lai Q."/>
            <person name="Shao Z."/>
        </authorList>
    </citation>
    <scope>NUCLEOTIDE SEQUENCE [LARGE SCALE GENOMIC DNA]</scope>
    <source>
        <strain evidence="5 6">JCM 18969</strain>
    </source>
</reference>
<dbReference type="InterPro" id="IPR050093">
    <property type="entry name" value="ABC_SmlMolc_Importer"/>
</dbReference>
<keyword evidence="6" id="KW-1185">Reference proteome</keyword>
<evidence type="ECO:0000256" key="2">
    <source>
        <dbReference type="ARBA" id="ARBA00022741"/>
    </source>
</evidence>
<keyword evidence="2" id="KW-0547">Nucleotide-binding</keyword>
<accession>A0A1Y2L374</accession>